<dbReference type="OrthoDB" id="6436835at2759"/>
<dbReference type="EMBL" id="BMAV01015555">
    <property type="protein sequence ID" value="GFY65570.1"/>
    <property type="molecule type" value="Genomic_DNA"/>
</dbReference>
<organism evidence="3 4">
    <name type="scientific">Trichonephila inaurata madagascariensis</name>
    <dbReference type="NCBI Taxonomy" id="2747483"/>
    <lineage>
        <taxon>Eukaryota</taxon>
        <taxon>Metazoa</taxon>
        <taxon>Ecdysozoa</taxon>
        <taxon>Arthropoda</taxon>
        <taxon>Chelicerata</taxon>
        <taxon>Arachnida</taxon>
        <taxon>Araneae</taxon>
        <taxon>Araneomorphae</taxon>
        <taxon>Entelegynae</taxon>
        <taxon>Araneoidea</taxon>
        <taxon>Nephilidae</taxon>
        <taxon>Trichonephila</taxon>
        <taxon>Trichonephila inaurata</taxon>
    </lineage>
</organism>
<evidence type="ECO:0000256" key="1">
    <source>
        <dbReference type="SAM" id="MobiDB-lite"/>
    </source>
</evidence>
<evidence type="ECO:0000256" key="2">
    <source>
        <dbReference type="SAM" id="Phobius"/>
    </source>
</evidence>
<gene>
    <name evidence="3" type="ORF">TNIN_391031</name>
</gene>
<feature type="transmembrane region" description="Helical" evidence="2">
    <location>
        <begin position="140"/>
        <end position="163"/>
    </location>
</feature>
<keyword evidence="4" id="KW-1185">Reference proteome</keyword>
<reference evidence="3" key="1">
    <citation type="submission" date="2020-08" db="EMBL/GenBank/DDBJ databases">
        <title>Multicomponent nature underlies the extraordinary mechanical properties of spider dragline silk.</title>
        <authorList>
            <person name="Kono N."/>
            <person name="Nakamura H."/>
            <person name="Mori M."/>
            <person name="Yoshida Y."/>
            <person name="Ohtoshi R."/>
            <person name="Malay A.D."/>
            <person name="Moran D.A.P."/>
            <person name="Tomita M."/>
            <person name="Numata K."/>
            <person name="Arakawa K."/>
        </authorList>
    </citation>
    <scope>NUCLEOTIDE SEQUENCE</scope>
</reference>
<accession>A0A8X7CH20</accession>
<sequence length="212" mass="24499">MLTRSRSRQLQEQSRDGEAPPSERILETSNLMTDMELEFKGIGTVLKGDFQSIRQRAGVTDEQLVNLGQLGTYNKAEFHLEELLGTFEELGLAFGGIVKSFFDIKFKEMLQVIVNIGNLVRFYVIPRQYRERVEITKECLITFLKAILIVIAFEILIVFPDYYFSAVSKTCKNTIYTFQTTALILVIYIFLNFYLVFYTRKSKRVEPVAEEA</sequence>
<name>A0A8X7CH20_9ARAC</name>
<comment type="caution">
    <text evidence="3">The sequence shown here is derived from an EMBL/GenBank/DDBJ whole genome shotgun (WGS) entry which is preliminary data.</text>
</comment>
<proteinExistence type="predicted"/>
<evidence type="ECO:0000313" key="4">
    <source>
        <dbReference type="Proteomes" id="UP000886998"/>
    </source>
</evidence>
<keyword evidence="2" id="KW-1133">Transmembrane helix</keyword>
<protein>
    <submittedName>
        <fullName evidence="3">Uncharacterized protein</fullName>
    </submittedName>
</protein>
<evidence type="ECO:0000313" key="3">
    <source>
        <dbReference type="EMBL" id="GFY65570.1"/>
    </source>
</evidence>
<keyword evidence="2" id="KW-0812">Transmembrane</keyword>
<dbReference type="Proteomes" id="UP000886998">
    <property type="component" value="Unassembled WGS sequence"/>
</dbReference>
<feature type="region of interest" description="Disordered" evidence="1">
    <location>
        <begin position="1"/>
        <end position="23"/>
    </location>
</feature>
<keyword evidence="2" id="KW-0472">Membrane</keyword>
<feature type="transmembrane region" description="Helical" evidence="2">
    <location>
        <begin position="175"/>
        <end position="197"/>
    </location>
</feature>
<dbReference type="AlphaFoldDB" id="A0A8X7CH20"/>